<sequence length="126" mass="13583">MSGVRPGQKGIRPRVRRPADPLRPTARELLLKGLRRSLPSVPGALPATCPPALCAALRVARQTGEQEGEYQEYCADGNDADDHHVRPPYVGFMAFVAHGRRERRCGSGTPGLSAYAVRWPLAAVAG</sequence>
<organism evidence="2 3">
    <name type="scientific">Streptomyces camponoticapitis</name>
    <dbReference type="NCBI Taxonomy" id="1616125"/>
    <lineage>
        <taxon>Bacteria</taxon>
        <taxon>Bacillati</taxon>
        <taxon>Actinomycetota</taxon>
        <taxon>Actinomycetes</taxon>
        <taxon>Kitasatosporales</taxon>
        <taxon>Streptomycetaceae</taxon>
        <taxon>Streptomyces</taxon>
    </lineage>
</organism>
<evidence type="ECO:0000313" key="2">
    <source>
        <dbReference type="EMBL" id="GGJ95081.1"/>
    </source>
</evidence>
<name>A0ABQ2E6Z3_9ACTN</name>
<reference evidence="3" key="1">
    <citation type="journal article" date="2019" name="Int. J. Syst. Evol. Microbiol.">
        <title>The Global Catalogue of Microorganisms (GCM) 10K type strain sequencing project: providing services to taxonomists for standard genome sequencing and annotation.</title>
        <authorList>
            <consortium name="The Broad Institute Genomics Platform"/>
            <consortium name="The Broad Institute Genome Sequencing Center for Infectious Disease"/>
            <person name="Wu L."/>
            <person name="Ma J."/>
        </authorList>
    </citation>
    <scope>NUCLEOTIDE SEQUENCE [LARGE SCALE GENOMIC DNA]</scope>
    <source>
        <strain evidence="3">CGMCC 4.7275</strain>
    </source>
</reference>
<proteinExistence type="predicted"/>
<gene>
    <name evidence="2" type="ORF">GCM10011583_28260</name>
</gene>
<feature type="region of interest" description="Disordered" evidence="1">
    <location>
        <begin position="1"/>
        <end position="24"/>
    </location>
</feature>
<evidence type="ECO:0000313" key="3">
    <source>
        <dbReference type="Proteomes" id="UP000660265"/>
    </source>
</evidence>
<dbReference type="EMBL" id="BMMV01000007">
    <property type="protein sequence ID" value="GGJ95081.1"/>
    <property type="molecule type" value="Genomic_DNA"/>
</dbReference>
<protein>
    <submittedName>
        <fullName evidence="2">Uncharacterized protein</fullName>
    </submittedName>
</protein>
<accession>A0ABQ2E6Z3</accession>
<evidence type="ECO:0000256" key="1">
    <source>
        <dbReference type="SAM" id="MobiDB-lite"/>
    </source>
</evidence>
<comment type="caution">
    <text evidence="2">The sequence shown here is derived from an EMBL/GenBank/DDBJ whole genome shotgun (WGS) entry which is preliminary data.</text>
</comment>
<keyword evidence="3" id="KW-1185">Reference proteome</keyword>
<dbReference type="Proteomes" id="UP000660265">
    <property type="component" value="Unassembled WGS sequence"/>
</dbReference>